<feature type="transmembrane region" description="Helical" evidence="1">
    <location>
        <begin position="6"/>
        <end position="24"/>
    </location>
</feature>
<dbReference type="GO" id="GO:0008233">
    <property type="term" value="F:peptidase activity"/>
    <property type="evidence" value="ECO:0007669"/>
    <property type="project" value="UniProtKB-KW"/>
</dbReference>
<keyword evidence="3" id="KW-1185">Reference proteome</keyword>
<keyword evidence="2" id="KW-0645">Protease</keyword>
<evidence type="ECO:0000313" key="2">
    <source>
        <dbReference type="EMBL" id="SHI22311.1"/>
    </source>
</evidence>
<feature type="transmembrane region" description="Helical" evidence="1">
    <location>
        <begin position="218"/>
        <end position="237"/>
    </location>
</feature>
<dbReference type="PANTHER" id="PTHR36844">
    <property type="entry name" value="PROTEASE PRSW"/>
    <property type="match status" value="1"/>
</dbReference>
<dbReference type="STRING" id="1121131.SAMN02745229_02170"/>
<dbReference type="Proteomes" id="UP000184278">
    <property type="component" value="Unassembled WGS sequence"/>
</dbReference>
<feature type="transmembrane region" description="Helical" evidence="1">
    <location>
        <begin position="181"/>
        <end position="198"/>
    </location>
</feature>
<sequence length="255" mass="27438">MDAKTLIISIIAALLALVICGWLYRRMIKREVPEPIGKLQAILPVILGGICMPISGAAGIGLLLALKSIGVAAETMQTLPASFFTAFFMAGGVEEVFKFLAMIITLVVLKNKVSNVYEYILLGAAVGFGFTVVEDFTFGESIVVLLIRTPLMFTHMTLNMIMGEFIGRARYNKLKGEGQTALYWALGLIIPVALHTLYDSGTTFNFPALMDGDLVVGGILGGVAILINAALLICVLLRAKKNAEKFSALTFETKA</sequence>
<evidence type="ECO:0000313" key="3">
    <source>
        <dbReference type="Proteomes" id="UP000184278"/>
    </source>
</evidence>
<name>A0A1M5ZDR9_BUTFI</name>
<dbReference type="AlphaFoldDB" id="A0A1M5ZDR9"/>
<dbReference type="GO" id="GO:0006508">
    <property type="term" value="P:proteolysis"/>
    <property type="evidence" value="ECO:0007669"/>
    <property type="project" value="UniProtKB-KW"/>
</dbReference>
<feature type="transmembrane region" description="Helical" evidence="1">
    <location>
        <begin position="142"/>
        <end position="161"/>
    </location>
</feature>
<keyword evidence="1" id="KW-0812">Transmembrane</keyword>
<dbReference type="PANTHER" id="PTHR36844:SF1">
    <property type="entry name" value="PROTEASE PRSW"/>
    <property type="match status" value="1"/>
</dbReference>
<dbReference type="InterPro" id="IPR026898">
    <property type="entry name" value="PrsW"/>
</dbReference>
<dbReference type="OrthoDB" id="1667400at2"/>
<dbReference type="Pfam" id="PF13367">
    <property type="entry name" value="PrsW-protease"/>
    <property type="match status" value="1"/>
</dbReference>
<proteinExistence type="predicted"/>
<dbReference type="EMBL" id="FQXK01000017">
    <property type="protein sequence ID" value="SHI22311.1"/>
    <property type="molecule type" value="Genomic_DNA"/>
</dbReference>
<reference evidence="3" key="1">
    <citation type="submission" date="2016-11" db="EMBL/GenBank/DDBJ databases">
        <authorList>
            <person name="Varghese N."/>
            <person name="Submissions S."/>
        </authorList>
    </citation>
    <scope>NUCLEOTIDE SEQUENCE [LARGE SCALE GENOMIC DNA]</scope>
    <source>
        <strain evidence="3">DSM 3071</strain>
    </source>
</reference>
<protein>
    <submittedName>
        <fullName evidence="2">Protease prsW family protein</fullName>
    </submittedName>
</protein>
<feature type="transmembrane region" description="Helical" evidence="1">
    <location>
        <begin position="86"/>
        <end position="109"/>
    </location>
</feature>
<dbReference type="GeneID" id="89509666"/>
<feature type="transmembrane region" description="Helical" evidence="1">
    <location>
        <begin position="45"/>
        <end position="66"/>
    </location>
</feature>
<evidence type="ECO:0000256" key="1">
    <source>
        <dbReference type="SAM" id="Phobius"/>
    </source>
</evidence>
<organism evidence="2 3">
    <name type="scientific">Butyrivibrio fibrisolvens DSM 3071</name>
    <dbReference type="NCBI Taxonomy" id="1121131"/>
    <lineage>
        <taxon>Bacteria</taxon>
        <taxon>Bacillati</taxon>
        <taxon>Bacillota</taxon>
        <taxon>Clostridia</taxon>
        <taxon>Lachnospirales</taxon>
        <taxon>Lachnospiraceae</taxon>
        <taxon>Butyrivibrio</taxon>
    </lineage>
</organism>
<accession>A0A1M5ZDR9</accession>
<gene>
    <name evidence="2" type="ORF">SAMN02745229_02170</name>
</gene>
<dbReference type="RefSeq" id="WP_073387691.1">
    <property type="nucleotide sequence ID" value="NZ_FQXK01000017.1"/>
</dbReference>
<keyword evidence="1" id="KW-0472">Membrane</keyword>
<keyword evidence="2" id="KW-0378">Hydrolase</keyword>
<keyword evidence="1" id="KW-1133">Transmembrane helix</keyword>
<feature type="transmembrane region" description="Helical" evidence="1">
    <location>
        <begin position="116"/>
        <end position="136"/>
    </location>
</feature>